<evidence type="ECO:0000313" key="1">
    <source>
        <dbReference type="EMBL" id="GAA3633970.1"/>
    </source>
</evidence>
<sequence length="167" mass="18219">MAEAIIPLLDAARRRLAHCPREALGELIQPRRLLGISRAPRIVRRGAAWHLGTVLLADDRMLLVGEIVRARPDVRRGYTAQSQRERAGLAAAAHRGGFAEGEIVHLGWQELDLDAAATGAASGPLRTVDGVPMIRWSTAGGYQPLERYLDDRIELALHAPDGTTDRP</sequence>
<dbReference type="RefSeq" id="WP_344737516.1">
    <property type="nucleotide sequence ID" value="NZ_BAAAYU010000005.1"/>
</dbReference>
<proteinExistence type="predicted"/>
<comment type="caution">
    <text evidence="1">The sequence shown here is derived from an EMBL/GenBank/DDBJ whole genome shotgun (WGS) entry which is preliminary data.</text>
</comment>
<dbReference type="EMBL" id="BAAAYU010000005">
    <property type="protein sequence ID" value="GAA3633970.1"/>
    <property type="molecule type" value="Genomic_DNA"/>
</dbReference>
<dbReference type="Proteomes" id="UP001501697">
    <property type="component" value="Unassembled WGS sequence"/>
</dbReference>
<keyword evidence="2" id="KW-1185">Reference proteome</keyword>
<evidence type="ECO:0000313" key="2">
    <source>
        <dbReference type="Proteomes" id="UP001501697"/>
    </source>
</evidence>
<reference evidence="2" key="1">
    <citation type="journal article" date="2019" name="Int. J. Syst. Evol. Microbiol.">
        <title>The Global Catalogue of Microorganisms (GCM) 10K type strain sequencing project: providing services to taxonomists for standard genome sequencing and annotation.</title>
        <authorList>
            <consortium name="The Broad Institute Genomics Platform"/>
            <consortium name="The Broad Institute Genome Sequencing Center for Infectious Disease"/>
            <person name="Wu L."/>
            <person name="Ma J."/>
        </authorList>
    </citation>
    <scope>NUCLEOTIDE SEQUENCE [LARGE SCALE GENOMIC DNA]</scope>
    <source>
        <strain evidence="2">JCM 16544</strain>
    </source>
</reference>
<gene>
    <name evidence="1" type="ORF">GCM10022200_16460</name>
</gene>
<evidence type="ECO:0008006" key="3">
    <source>
        <dbReference type="Google" id="ProtNLM"/>
    </source>
</evidence>
<name>A0ABP7AKB7_9MICO</name>
<organism evidence="1 2">
    <name type="scientific">Microbacterium awajiense</name>
    <dbReference type="NCBI Taxonomy" id="415214"/>
    <lineage>
        <taxon>Bacteria</taxon>
        <taxon>Bacillati</taxon>
        <taxon>Actinomycetota</taxon>
        <taxon>Actinomycetes</taxon>
        <taxon>Micrococcales</taxon>
        <taxon>Microbacteriaceae</taxon>
        <taxon>Microbacterium</taxon>
    </lineage>
</organism>
<accession>A0ABP7AKB7</accession>
<protein>
    <recommendedName>
        <fullName evidence="3">Glutaminase</fullName>
    </recommendedName>
</protein>